<evidence type="ECO:0000313" key="3">
    <source>
        <dbReference type="Proteomes" id="UP000011087"/>
    </source>
</evidence>
<dbReference type="Proteomes" id="UP000011087">
    <property type="component" value="Unassembled WGS sequence"/>
</dbReference>
<reference evidence="1 3" key="1">
    <citation type="journal article" date="2012" name="Nature">
        <title>Algal genomes reveal evolutionary mosaicism and the fate of nucleomorphs.</title>
        <authorList>
            <consortium name="DOE Joint Genome Institute"/>
            <person name="Curtis B.A."/>
            <person name="Tanifuji G."/>
            <person name="Burki F."/>
            <person name="Gruber A."/>
            <person name="Irimia M."/>
            <person name="Maruyama S."/>
            <person name="Arias M.C."/>
            <person name="Ball S.G."/>
            <person name="Gile G.H."/>
            <person name="Hirakawa Y."/>
            <person name="Hopkins J.F."/>
            <person name="Kuo A."/>
            <person name="Rensing S.A."/>
            <person name="Schmutz J."/>
            <person name="Symeonidi A."/>
            <person name="Elias M."/>
            <person name="Eveleigh R.J."/>
            <person name="Herman E.K."/>
            <person name="Klute M.J."/>
            <person name="Nakayama T."/>
            <person name="Obornik M."/>
            <person name="Reyes-Prieto A."/>
            <person name="Armbrust E.V."/>
            <person name="Aves S.J."/>
            <person name="Beiko R.G."/>
            <person name="Coutinho P."/>
            <person name="Dacks J.B."/>
            <person name="Durnford D.G."/>
            <person name="Fast N.M."/>
            <person name="Green B.R."/>
            <person name="Grisdale C.J."/>
            <person name="Hempel F."/>
            <person name="Henrissat B."/>
            <person name="Hoppner M.P."/>
            <person name="Ishida K."/>
            <person name="Kim E."/>
            <person name="Koreny L."/>
            <person name="Kroth P.G."/>
            <person name="Liu Y."/>
            <person name="Malik S.B."/>
            <person name="Maier U.G."/>
            <person name="McRose D."/>
            <person name="Mock T."/>
            <person name="Neilson J.A."/>
            <person name="Onodera N.T."/>
            <person name="Poole A.M."/>
            <person name="Pritham E.J."/>
            <person name="Richards T.A."/>
            <person name="Rocap G."/>
            <person name="Roy S.W."/>
            <person name="Sarai C."/>
            <person name="Schaack S."/>
            <person name="Shirato S."/>
            <person name="Slamovits C.H."/>
            <person name="Spencer D.F."/>
            <person name="Suzuki S."/>
            <person name="Worden A.Z."/>
            <person name="Zauner S."/>
            <person name="Barry K."/>
            <person name="Bell C."/>
            <person name="Bharti A.K."/>
            <person name="Crow J.A."/>
            <person name="Grimwood J."/>
            <person name="Kramer R."/>
            <person name="Lindquist E."/>
            <person name="Lucas S."/>
            <person name="Salamov A."/>
            <person name="McFadden G.I."/>
            <person name="Lane C.E."/>
            <person name="Keeling P.J."/>
            <person name="Gray M.W."/>
            <person name="Grigoriev I.V."/>
            <person name="Archibald J.M."/>
        </authorList>
    </citation>
    <scope>NUCLEOTIDE SEQUENCE</scope>
    <source>
        <strain evidence="1 3">CCMP2712</strain>
    </source>
</reference>
<dbReference type="AlphaFoldDB" id="L1IFN8"/>
<name>L1IFN8_GUITC</name>
<evidence type="ECO:0000313" key="2">
    <source>
        <dbReference type="EnsemblProtists" id="EKX34724"/>
    </source>
</evidence>
<dbReference type="HOGENOM" id="CLU_1083560_0_0_1"/>
<organism evidence="1">
    <name type="scientific">Guillardia theta (strain CCMP2712)</name>
    <name type="common">Cryptophyte</name>
    <dbReference type="NCBI Taxonomy" id="905079"/>
    <lineage>
        <taxon>Eukaryota</taxon>
        <taxon>Cryptophyceae</taxon>
        <taxon>Pyrenomonadales</taxon>
        <taxon>Geminigeraceae</taxon>
        <taxon>Guillardia</taxon>
    </lineage>
</organism>
<evidence type="ECO:0000313" key="1">
    <source>
        <dbReference type="EMBL" id="EKX34724.1"/>
    </source>
</evidence>
<dbReference type="EMBL" id="JH993104">
    <property type="protein sequence ID" value="EKX34724.1"/>
    <property type="molecule type" value="Genomic_DNA"/>
</dbReference>
<dbReference type="GeneID" id="17291467"/>
<dbReference type="RefSeq" id="XP_005821704.1">
    <property type="nucleotide sequence ID" value="XM_005821647.1"/>
</dbReference>
<dbReference type="KEGG" id="gtt:GUITHDRAFT_147039"/>
<dbReference type="PaxDb" id="55529-EKX34724"/>
<proteinExistence type="predicted"/>
<gene>
    <name evidence="1" type="ORF">GUITHDRAFT_147039</name>
</gene>
<protein>
    <submittedName>
        <fullName evidence="1 2">Uncharacterized protein</fullName>
    </submittedName>
</protein>
<dbReference type="EnsemblProtists" id="EKX34724">
    <property type="protein sequence ID" value="EKX34724"/>
    <property type="gene ID" value="GUITHDRAFT_147039"/>
</dbReference>
<sequence>MATQTAASWFCYRAPLHLCTIFRTPEEAIPLMPSWPTMCCISGPRRYSFVFPGSAPFSFLLAVDLFALLTCTSGDGAAGTALAHAACSLSLKCSSFPAWGLSPSRYKLGTQPIEIQAEDVLPLGVKLDRDGRKNVNGAASMLMSRRSRTRVEIEGLEPITDSSYHKWATVREITNFPFPFHVQFDSEVPTVGGGTVEEFVLLGELVVARNKISEQRVAALLVTVSPLLVRVLDLFTARPIPRVCLRLTSLSGDDLFL</sequence>
<reference evidence="2" key="3">
    <citation type="submission" date="2016-03" db="UniProtKB">
        <authorList>
            <consortium name="EnsemblProtists"/>
        </authorList>
    </citation>
    <scope>IDENTIFICATION</scope>
</reference>
<keyword evidence="3" id="KW-1185">Reference proteome</keyword>
<reference evidence="3" key="2">
    <citation type="submission" date="2012-11" db="EMBL/GenBank/DDBJ databases">
        <authorList>
            <person name="Kuo A."/>
            <person name="Curtis B.A."/>
            <person name="Tanifuji G."/>
            <person name="Burki F."/>
            <person name="Gruber A."/>
            <person name="Irimia M."/>
            <person name="Maruyama S."/>
            <person name="Arias M.C."/>
            <person name="Ball S.G."/>
            <person name="Gile G.H."/>
            <person name="Hirakawa Y."/>
            <person name="Hopkins J.F."/>
            <person name="Rensing S.A."/>
            <person name="Schmutz J."/>
            <person name="Symeonidi A."/>
            <person name="Elias M."/>
            <person name="Eveleigh R.J."/>
            <person name="Herman E.K."/>
            <person name="Klute M.J."/>
            <person name="Nakayama T."/>
            <person name="Obornik M."/>
            <person name="Reyes-Prieto A."/>
            <person name="Armbrust E.V."/>
            <person name="Aves S.J."/>
            <person name="Beiko R.G."/>
            <person name="Coutinho P."/>
            <person name="Dacks J.B."/>
            <person name="Durnford D.G."/>
            <person name="Fast N.M."/>
            <person name="Green B.R."/>
            <person name="Grisdale C."/>
            <person name="Hempe F."/>
            <person name="Henrissat B."/>
            <person name="Hoppner M.P."/>
            <person name="Ishida K.-I."/>
            <person name="Kim E."/>
            <person name="Koreny L."/>
            <person name="Kroth P.G."/>
            <person name="Liu Y."/>
            <person name="Malik S.-B."/>
            <person name="Maier U.G."/>
            <person name="McRose D."/>
            <person name="Mock T."/>
            <person name="Neilson J.A."/>
            <person name="Onodera N.T."/>
            <person name="Poole A.M."/>
            <person name="Pritham E.J."/>
            <person name="Richards T.A."/>
            <person name="Rocap G."/>
            <person name="Roy S.W."/>
            <person name="Sarai C."/>
            <person name="Schaack S."/>
            <person name="Shirato S."/>
            <person name="Slamovits C.H."/>
            <person name="Spencer D.F."/>
            <person name="Suzuki S."/>
            <person name="Worden A.Z."/>
            <person name="Zauner S."/>
            <person name="Barry K."/>
            <person name="Bell C."/>
            <person name="Bharti A.K."/>
            <person name="Crow J.A."/>
            <person name="Grimwood J."/>
            <person name="Kramer R."/>
            <person name="Lindquist E."/>
            <person name="Lucas S."/>
            <person name="Salamov A."/>
            <person name="McFadden G.I."/>
            <person name="Lane C.E."/>
            <person name="Keeling P.J."/>
            <person name="Gray M.W."/>
            <person name="Grigoriev I.V."/>
            <person name="Archibald J.M."/>
        </authorList>
    </citation>
    <scope>NUCLEOTIDE SEQUENCE</scope>
    <source>
        <strain evidence="3">CCMP2712</strain>
    </source>
</reference>
<accession>L1IFN8</accession>